<dbReference type="EMBL" id="CAJOBC010000285">
    <property type="protein sequence ID" value="CAF3565834.1"/>
    <property type="molecule type" value="Genomic_DNA"/>
</dbReference>
<accession>A0A813RDY1</accession>
<dbReference type="SUPFAM" id="SSF51905">
    <property type="entry name" value="FAD/NAD(P)-binding domain"/>
    <property type="match status" value="1"/>
</dbReference>
<dbReference type="Proteomes" id="UP000681722">
    <property type="component" value="Unassembled WGS sequence"/>
</dbReference>
<name>A0A813RDY1_9BILA</name>
<protein>
    <submittedName>
        <fullName evidence="2">Uncharacterized protein</fullName>
    </submittedName>
</protein>
<dbReference type="Proteomes" id="UP000663829">
    <property type="component" value="Unassembled WGS sequence"/>
</dbReference>
<dbReference type="Gene3D" id="3.50.50.60">
    <property type="entry name" value="FAD/NAD(P)-binding domain"/>
    <property type="match status" value="2"/>
</dbReference>
<dbReference type="PANTHER" id="PTHR10668">
    <property type="entry name" value="PHYTOENE DEHYDROGENASE"/>
    <property type="match status" value="1"/>
</dbReference>
<dbReference type="InterPro" id="IPR036188">
    <property type="entry name" value="FAD/NAD-bd_sf"/>
</dbReference>
<evidence type="ECO:0000313" key="4">
    <source>
        <dbReference type="EMBL" id="CAF3565834.1"/>
    </source>
</evidence>
<organism evidence="2 6">
    <name type="scientific">Didymodactylos carnosus</name>
    <dbReference type="NCBI Taxonomy" id="1234261"/>
    <lineage>
        <taxon>Eukaryota</taxon>
        <taxon>Metazoa</taxon>
        <taxon>Spiralia</taxon>
        <taxon>Gnathifera</taxon>
        <taxon>Rotifera</taxon>
        <taxon>Eurotatoria</taxon>
        <taxon>Bdelloidea</taxon>
        <taxon>Philodinida</taxon>
        <taxon>Philodinidae</taxon>
        <taxon>Didymodactylos</taxon>
    </lineage>
</organism>
<reference evidence="2" key="1">
    <citation type="submission" date="2021-02" db="EMBL/GenBank/DDBJ databases">
        <authorList>
            <person name="Nowell W R."/>
        </authorList>
    </citation>
    <scope>NUCLEOTIDE SEQUENCE</scope>
</reference>
<sequence length="559" mass="62312">MAVSAIASTAIKKAYDIIIVGGGHNGLVSASYLARNGLRVLVCEKRWIIGGAACTEEIINDFKFSRASYLMSLFRPIIINDLELKKHGLKYYFRDPSSYTPLKQPISREKRSLLLSQNDEFNAKQIANFSHADAQNYQKYEHWLQKMSDSIQVLLDTSPPDLQTTNKQFTYRRIKSWTQLLTVYKNMLKHLKLSGSLDFYQLLTGSVSKVLDRWFECEILKATLATDGLIGAWCYVEGGMGALSECIASSARSSGVEIRMNCPVKEVNIKNSKVTGVILENGEEIESNFVASNATAFSTFNHLISPNIIENNDELRELKRYITSGDYTSGTTKINLALKGIPNFTVDPNTTSSGIMPHHQCTIHLNTETMGSLQGAYIDALNGKPSQQPMIEMVGISEQIPVIPSVLDHTLAPNNCHVALLFTQYTPYRLLNGQKIVMSEKDKNDYYRTIINSIEQYAPGFEKLIVGKDMLFPQDLEKEFSLEGGNIFHGALSLDQLYAFRPSSSCSSYRTPIDGLYLCGSSTHPGGGVTGAPGRLAALTMIQDWKRKKLFKKGKKQLF</sequence>
<dbReference type="AlphaFoldDB" id="A0A813RDY1"/>
<dbReference type="OrthoDB" id="7777654at2759"/>
<evidence type="ECO:0000256" key="1">
    <source>
        <dbReference type="ARBA" id="ARBA00006046"/>
    </source>
</evidence>
<dbReference type="Proteomes" id="UP000677228">
    <property type="component" value="Unassembled WGS sequence"/>
</dbReference>
<dbReference type="EMBL" id="CAJOBA010047440">
    <property type="protein sequence ID" value="CAF4201173.1"/>
    <property type="molecule type" value="Genomic_DNA"/>
</dbReference>
<gene>
    <name evidence="2" type="ORF">GPM918_LOCUS2543</name>
    <name evidence="3" type="ORF">OVA965_LOCUS32698</name>
    <name evidence="4" type="ORF">SRO942_LOCUS2543</name>
    <name evidence="5" type="ORF">TMI583_LOCUS33563</name>
</gene>
<proteinExistence type="inferred from homology"/>
<dbReference type="EMBL" id="CAJNOQ010000285">
    <property type="protein sequence ID" value="CAF0782381.1"/>
    <property type="molecule type" value="Genomic_DNA"/>
</dbReference>
<dbReference type="EMBL" id="CAJNOK010025729">
    <property type="protein sequence ID" value="CAF1393700.1"/>
    <property type="molecule type" value="Genomic_DNA"/>
</dbReference>
<dbReference type="Pfam" id="PF13450">
    <property type="entry name" value="NAD_binding_8"/>
    <property type="match status" value="1"/>
</dbReference>
<evidence type="ECO:0000313" key="2">
    <source>
        <dbReference type="EMBL" id="CAF0782381.1"/>
    </source>
</evidence>
<evidence type="ECO:0000313" key="6">
    <source>
        <dbReference type="Proteomes" id="UP000663829"/>
    </source>
</evidence>
<comment type="caution">
    <text evidence="2">The sequence shown here is derived from an EMBL/GenBank/DDBJ whole genome shotgun (WGS) entry which is preliminary data.</text>
</comment>
<dbReference type="PANTHER" id="PTHR10668:SF103">
    <property type="entry name" value="PYRIDINE NUCLEOTIDE-DISULFIDE OXIDOREDUCTASE DOMAIN-CONTAINING PROTEIN 2"/>
    <property type="match status" value="1"/>
</dbReference>
<evidence type="ECO:0000313" key="5">
    <source>
        <dbReference type="EMBL" id="CAF4201173.1"/>
    </source>
</evidence>
<evidence type="ECO:0000313" key="3">
    <source>
        <dbReference type="EMBL" id="CAF1393700.1"/>
    </source>
</evidence>
<comment type="similarity">
    <text evidence="1">Belongs to the carotenoid/retinoid oxidoreductase family.</text>
</comment>
<keyword evidence="6" id="KW-1185">Reference proteome</keyword>
<dbReference type="Proteomes" id="UP000682733">
    <property type="component" value="Unassembled WGS sequence"/>
</dbReference>